<protein>
    <recommendedName>
        <fullName evidence="9">Peptidase S54 rhomboid domain-containing protein</fullName>
    </recommendedName>
</protein>
<dbReference type="PANTHER" id="PTHR43066:SF1">
    <property type="entry name" value="RHOMBOID PROTEIN 2"/>
    <property type="match status" value="1"/>
</dbReference>
<reference evidence="10" key="1">
    <citation type="submission" date="2016-04" db="EMBL/GenBank/DDBJ databases">
        <authorList>
            <person name="Evans L.H."/>
            <person name="Alamgir A."/>
            <person name="Owens N."/>
            <person name="Weber N.D."/>
            <person name="Virtaneva K."/>
            <person name="Barbian K."/>
            <person name="Babar A."/>
            <person name="Rosenke K."/>
        </authorList>
    </citation>
    <scope>NUCLEOTIDE SEQUENCE</scope>
    <source>
        <strain evidence="10">86</strain>
    </source>
</reference>
<organism evidence="10">
    <name type="scientific">uncultured Eubacteriales bacterium</name>
    <dbReference type="NCBI Taxonomy" id="172733"/>
    <lineage>
        <taxon>Bacteria</taxon>
        <taxon>Bacillati</taxon>
        <taxon>Bacillota</taxon>
        <taxon>Clostridia</taxon>
        <taxon>Eubacteriales</taxon>
        <taxon>environmental samples</taxon>
    </lineage>
</organism>
<dbReference type="GO" id="GO:0016020">
    <property type="term" value="C:membrane"/>
    <property type="evidence" value="ECO:0007669"/>
    <property type="project" value="UniProtKB-SubCell"/>
</dbReference>
<evidence type="ECO:0000313" key="10">
    <source>
        <dbReference type="EMBL" id="SBV96526.1"/>
    </source>
</evidence>
<comment type="subcellular location">
    <subcellularLocation>
        <location evidence="1">Membrane</location>
        <topology evidence="1">Multi-pass membrane protein</topology>
    </subcellularLocation>
</comment>
<keyword evidence="3" id="KW-0645">Protease</keyword>
<keyword evidence="7 8" id="KW-0472">Membrane</keyword>
<dbReference type="EMBL" id="FLUN01000001">
    <property type="protein sequence ID" value="SBV96526.1"/>
    <property type="molecule type" value="Genomic_DNA"/>
</dbReference>
<dbReference type="AlphaFoldDB" id="A0A212JAR6"/>
<evidence type="ECO:0000256" key="5">
    <source>
        <dbReference type="ARBA" id="ARBA00022801"/>
    </source>
</evidence>
<keyword evidence="6 8" id="KW-1133">Transmembrane helix</keyword>
<accession>A0A212JAR6</accession>
<feature type="transmembrane region" description="Helical" evidence="8">
    <location>
        <begin position="66"/>
        <end position="91"/>
    </location>
</feature>
<evidence type="ECO:0000256" key="1">
    <source>
        <dbReference type="ARBA" id="ARBA00004141"/>
    </source>
</evidence>
<feature type="domain" description="Peptidase S54 rhomboid" evidence="9">
    <location>
        <begin position="60"/>
        <end position="194"/>
    </location>
</feature>
<dbReference type="GO" id="GO:0006508">
    <property type="term" value="P:proteolysis"/>
    <property type="evidence" value="ECO:0007669"/>
    <property type="project" value="UniProtKB-KW"/>
</dbReference>
<evidence type="ECO:0000256" key="6">
    <source>
        <dbReference type="ARBA" id="ARBA00022989"/>
    </source>
</evidence>
<name>A0A212JAR6_9FIRM</name>
<dbReference type="Gene3D" id="1.20.1540.10">
    <property type="entry name" value="Rhomboid-like"/>
    <property type="match status" value="1"/>
</dbReference>
<evidence type="ECO:0000256" key="4">
    <source>
        <dbReference type="ARBA" id="ARBA00022692"/>
    </source>
</evidence>
<dbReference type="InterPro" id="IPR022764">
    <property type="entry name" value="Peptidase_S54_rhomboid_dom"/>
</dbReference>
<evidence type="ECO:0000256" key="2">
    <source>
        <dbReference type="ARBA" id="ARBA00009045"/>
    </source>
</evidence>
<dbReference type="InterPro" id="IPR035952">
    <property type="entry name" value="Rhomboid-like_sf"/>
</dbReference>
<sequence>MRSLERWLSRFSNNHPRFGIPNLMTVIVAGTVLVYLLDMFSGSGYSIYNLFAFSSSAILRGQVWRLITFVFIPLSGDPFSLLLSLYFYWWIGSSLEREWGTAKFSVFYGIGVLLNILLGLVMGLFFGEASVTITYVNLSLFFAFATLYPDLRVLLFFIIPIKVKWLAWIDAALFLWGVVSSLLTLNWVGAIVPLVAILNYLLFFWGDILDFIRTRAHRVKYQNSRQTINFKSATRRAQEQKGYIHKCAVCGKTDADYPDEEFRYCSKCNGYYCYCSEHLGNHVHIE</sequence>
<evidence type="ECO:0000259" key="9">
    <source>
        <dbReference type="Pfam" id="PF01694"/>
    </source>
</evidence>
<keyword evidence="5" id="KW-0378">Hydrolase</keyword>
<evidence type="ECO:0000256" key="8">
    <source>
        <dbReference type="SAM" id="Phobius"/>
    </source>
</evidence>
<dbReference type="GO" id="GO:0004252">
    <property type="term" value="F:serine-type endopeptidase activity"/>
    <property type="evidence" value="ECO:0007669"/>
    <property type="project" value="InterPro"/>
</dbReference>
<evidence type="ECO:0000256" key="3">
    <source>
        <dbReference type="ARBA" id="ARBA00022670"/>
    </source>
</evidence>
<dbReference type="SUPFAM" id="SSF144091">
    <property type="entry name" value="Rhomboid-like"/>
    <property type="match status" value="1"/>
</dbReference>
<evidence type="ECO:0000256" key="7">
    <source>
        <dbReference type="ARBA" id="ARBA00023136"/>
    </source>
</evidence>
<keyword evidence="4 8" id="KW-0812">Transmembrane</keyword>
<feature type="transmembrane region" description="Helical" evidence="8">
    <location>
        <begin position="173"/>
        <end position="205"/>
    </location>
</feature>
<dbReference type="Pfam" id="PF01694">
    <property type="entry name" value="Rhomboid"/>
    <property type="match status" value="1"/>
</dbReference>
<gene>
    <name evidence="10" type="ORF">KL86CLO1_10789</name>
</gene>
<feature type="transmembrane region" description="Helical" evidence="8">
    <location>
        <begin position="106"/>
        <end position="126"/>
    </location>
</feature>
<proteinExistence type="inferred from homology"/>
<feature type="transmembrane region" description="Helical" evidence="8">
    <location>
        <begin position="20"/>
        <end position="37"/>
    </location>
</feature>
<dbReference type="PANTHER" id="PTHR43066">
    <property type="entry name" value="RHOMBOID-RELATED PROTEIN"/>
    <property type="match status" value="1"/>
</dbReference>
<comment type="similarity">
    <text evidence="2">Belongs to the peptidase S54 family.</text>
</comment>